<comment type="caution">
    <text evidence="2">The sequence shown here is derived from an EMBL/GenBank/DDBJ whole genome shotgun (WGS) entry which is preliminary data.</text>
</comment>
<dbReference type="InterPro" id="IPR036457">
    <property type="entry name" value="PPM-type-like_dom_sf"/>
</dbReference>
<evidence type="ECO:0000313" key="3">
    <source>
        <dbReference type="Proteomes" id="UP000428333"/>
    </source>
</evidence>
<dbReference type="EMBL" id="QEFC01002810">
    <property type="protein sequence ID" value="KAE9450469.1"/>
    <property type="molecule type" value="Genomic_DNA"/>
</dbReference>
<reference evidence="2 3" key="1">
    <citation type="journal article" date="2019" name="Genome Biol. Evol.">
        <title>The Rhododendron genome and chromosomal organization provide insight into shared whole-genome duplications across the heath family (Ericaceae).</title>
        <authorList>
            <person name="Soza V.L."/>
            <person name="Lindsley D."/>
            <person name="Waalkes A."/>
            <person name="Ramage E."/>
            <person name="Patwardhan R.P."/>
            <person name="Burton J.N."/>
            <person name="Adey A."/>
            <person name="Kumar A."/>
            <person name="Qiu R."/>
            <person name="Shendure J."/>
            <person name="Hall B."/>
        </authorList>
    </citation>
    <scope>NUCLEOTIDE SEQUENCE [LARGE SCALE GENOMIC DNA]</scope>
    <source>
        <strain evidence="2">RSF 1966-606</strain>
    </source>
</reference>
<dbReference type="OrthoDB" id="10264738at2759"/>
<accession>A0A6A4L5H9</accession>
<feature type="region of interest" description="Disordered" evidence="1">
    <location>
        <begin position="1"/>
        <end position="28"/>
    </location>
</feature>
<evidence type="ECO:0008006" key="4">
    <source>
        <dbReference type="Google" id="ProtNLM"/>
    </source>
</evidence>
<dbReference type="Proteomes" id="UP000428333">
    <property type="component" value="Linkage Group LG10"/>
</dbReference>
<keyword evidence="3" id="KW-1185">Reference proteome</keyword>
<dbReference type="SUPFAM" id="SSF81606">
    <property type="entry name" value="PP2C-like"/>
    <property type="match status" value="1"/>
</dbReference>
<organism evidence="2 3">
    <name type="scientific">Rhododendron williamsianum</name>
    <dbReference type="NCBI Taxonomy" id="262921"/>
    <lineage>
        <taxon>Eukaryota</taxon>
        <taxon>Viridiplantae</taxon>
        <taxon>Streptophyta</taxon>
        <taxon>Embryophyta</taxon>
        <taxon>Tracheophyta</taxon>
        <taxon>Spermatophyta</taxon>
        <taxon>Magnoliopsida</taxon>
        <taxon>eudicotyledons</taxon>
        <taxon>Gunneridae</taxon>
        <taxon>Pentapetalae</taxon>
        <taxon>asterids</taxon>
        <taxon>Ericales</taxon>
        <taxon>Ericaceae</taxon>
        <taxon>Ericoideae</taxon>
        <taxon>Rhodoreae</taxon>
        <taxon>Rhododendron</taxon>
    </lineage>
</organism>
<feature type="compositionally biased region" description="Polar residues" evidence="1">
    <location>
        <begin position="14"/>
        <end position="23"/>
    </location>
</feature>
<gene>
    <name evidence="2" type="ORF">C3L33_17633</name>
</gene>
<name>A0A6A4L5H9_9ERIC</name>
<dbReference type="AlphaFoldDB" id="A0A6A4L5H9"/>
<feature type="compositionally biased region" description="Pro residues" evidence="1">
    <location>
        <begin position="1"/>
        <end position="11"/>
    </location>
</feature>
<sequence length="175" mass="19694">MSPTSPLPPPISTGGKSNSQSLSDEVRPMTRLRRRPERLIVPECGLSCLDMGEMKKKKTERNLNPEFEVEGRDFYLASRKGRREIMEDGYGVMLDILGDPKQFVLKQVNGQEAVDVVLREKNPLQSCKKLVDISCKRGNIDDITVMVINVRQFLGSIKKSHKTNLSSPPYMKSTA</sequence>
<feature type="non-terminal residue" evidence="2">
    <location>
        <position position="1"/>
    </location>
</feature>
<evidence type="ECO:0000313" key="2">
    <source>
        <dbReference type="EMBL" id="KAE9450469.1"/>
    </source>
</evidence>
<dbReference type="Gene3D" id="3.60.40.10">
    <property type="entry name" value="PPM-type phosphatase domain"/>
    <property type="match status" value="1"/>
</dbReference>
<protein>
    <recommendedName>
        <fullName evidence="4">PPM-type phosphatase domain-containing protein</fullName>
    </recommendedName>
</protein>
<evidence type="ECO:0000256" key="1">
    <source>
        <dbReference type="SAM" id="MobiDB-lite"/>
    </source>
</evidence>
<proteinExistence type="predicted"/>